<dbReference type="SUPFAM" id="SSF52096">
    <property type="entry name" value="ClpP/crotonase"/>
    <property type="match status" value="1"/>
</dbReference>
<sequence length="342" mass="37517">MSIVLRGRRSLFSSLVQPSRSFRCPSTAATRTKTFLSRPVSLPSLVSQCFHSAPVRFIKFNISEQPQKLQPSGPMQSYSESFPSSGGDALVRVDFDGESRIWVLTMLAKDTPDNRLSHNLINNGLLPALAHVEQAWDKMVNDGTNDQGAALITTGGTDASAKIFSNGLDLEKAIADPHFFDRCLNNLYEKLMTFPVPTIASVNGHAFAGGFGLACAHDYRVMNESRGYLCMNEIDFGAPLPHGLQMALASKISDIKTMRKVVLEGHRFSAKEALEAGIIDATAAGQQATLDKSKQLADAIKGKAKMNVWAANKEVIYHPFLKVLRTKHEDSEEQLHTPRAKM</sequence>
<name>A0A317XQV1_9BASI</name>
<dbReference type="InterPro" id="IPR029045">
    <property type="entry name" value="ClpP/crotonase-like_dom_sf"/>
</dbReference>
<dbReference type="CDD" id="cd06558">
    <property type="entry name" value="crotonase-like"/>
    <property type="match status" value="1"/>
</dbReference>
<evidence type="ECO:0000256" key="2">
    <source>
        <dbReference type="ARBA" id="ARBA00000765"/>
    </source>
</evidence>
<gene>
    <name evidence="4" type="ORF">BCV70DRAFT_200328</name>
</gene>
<dbReference type="GO" id="GO:0004165">
    <property type="term" value="F:delta(3)-delta(2)-enoyl-CoA isomerase activity"/>
    <property type="evidence" value="ECO:0007669"/>
    <property type="project" value="UniProtKB-EC"/>
</dbReference>
<comment type="catalytic activity">
    <reaction evidence="2">
        <text>a (3E)-enoyl-CoA = a 4-saturated (2E)-enoyl-CoA</text>
        <dbReference type="Rhea" id="RHEA:45228"/>
        <dbReference type="ChEBI" id="CHEBI:58521"/>
        <dbReference type="ChEBI" id="CHEBI:85097"/>
        <dbReference type="EC" id="5.3.3.8"/>
    </reaction>
</comment>
<dbReference type="PANTHER" id="PTHR11941">
    <property type="entry name" value="ENOYL-COA HYDRATASE-RELATED"/>
    <property type="match status" value="1"/>
</dbReference>
<comment type="catalytic activity">
    <reaction evidence="1">
        <text>a (3Z)-enoyl-CoA = a 4-saturated (2E)-enoyl-CoA</text>
        <dbReference type="Rhea" id="RHEA:45900"/>
        <dbReference type="ChEBI" id="CHEBI:85097"/>
        <dbReference type="ChEBI" id="CHEBI:85489"/>
        <dbReference type="EC" id="5.3.3.8"/>
    </reaction>
</comment>
<dbReference type="GO" id="GO:0006635">
    <property type="term" value="P:fatty acid beta-oxidation"/>
    <property type="evidence" value="ECO:0007669"/>
    <property type="project" value="TreeGrafter"/>
</dbReference>
<dbReference type="OrthoDB" id="1696280at2759"/>
<dbReference type="Gene3D" id="3.90.226.10">
    <property type="entry name" value="2-enoyl-CoA Hydratase, Chain A, domain 1"/>
    <property type="match status" value="1"/>
</dbReference>
<dbReference type="PANTHER" id="PTHR11941:SF75">
    <property type="entry name" value="ENOYL-COA HYDRATASE_ISOMERASE FAMILY PROTEIN"/>
    <property type="match status" value="1"/>
</dbReference>
<dbReference type="Proteomes" id="UP000246740">
    <property type="component" value="Unassembled WGS sequence"/>
</dbReference>
<keyword evidence="3" id="KW-0443">Lipid metabolism</keyword>
<dbReference type="STRING" id="1882483.A0A317XQV1"/>
<accession>A0A317XQV1</accession>
<protein>
    <submittedName>
        <fullName evidence="4">ClpP/crotonase</fullName>
    </submittedName>
</protein>
<evidence type="ECO:0000256" key="1">
    <source>
        <dbReference type="ARBA" id="ARBA00000452"/>
    </source>
</evidence>
<dbReference type="FunFam" id="3.90.226.10:FF:000049">
    <property type="entry name" value="Enoyl-CoA delta isomerase 3"/>
    <property type="match status" value="1"/>
</dbReference>
<proteinExistence type="predicted"/>
<dbReference type="InterPro" id="IPR001753">
    <property type="entry name" value="Enoyl-CoA_hydra/iso"/>
</dbReference>
<organism evidence="4 5">
    <name type="scientific">Testicularia cyperi</name>
    <dbReference type="NCBI Taxonomy" id="1882483"/>
    <lineage>
        <taxon>Eukaryota</taxon>
        <taxon>Fungi</taxon>
        <taxon>Dikarya</taxon>
        <taxon>Basidiomycota</taxon>
        <taxon>Ustilaginomycotina</taxon>
        <taxon>Ustilaginomycetes</taxon>
        <taxon>Ustilaginales</taxon>
        <taxon>Anthracoideaceae</taxon>
        <taxon>Testicularia</taxon>
    </lineage>
</organism>
<dbReference type="EMBL" id="KZ819193">
    <property type="protein sequence ID" value="PWZ00173.1"/>
    <property type="molecule type" value="Genomic_DNA"/>
</dbReference>
<evidence type="ECO:0000313" key="4">
    <source>
        <dbReference type="EMBL" id="PWZ00173.1"/>
    </source>
</evidence>
<dbReference type="GO" id="GO:0005777">
    <property type="term" value="C:peroxisome"/>
    <property type="evidence" value="ECO:0007669"/>
    <property type="project" value="TreeGrafter"/>
</dbReference>
<dbReference type="InParanoid" id="A0A317XQV1"/>
<dbReference type="AlphaFoldDB" id="A0A317XQV1"/>
<dbReference type="Pfam" id="PF00378">
    <property type="entry name" value="ECH_1"/>
    <property type="match status" value="1"/>
</dbReference>
<keyword evidence="5" id="KW-1185">Reference proteome</keyword>
<evidence type="ECO:0000256" key="3">
    <source>
        <dbReference type="ARBA" id="ARBA00023098"/>
    </source>
</evidence>
<evidence type="ECO:0000313" key="5">
    <source>
        <dbReference type="Proteomes" id="UP000246740"/>
    </source>
</evidence>
<reference evidence="4 5" key="1">
    <citation type="journal article" date="2018" name="Mol. Biol. Evol.">
        <title>Broad Genomic Sampling Reveals a Smut Pathogenic Ancestry of the Fungal Clade Ustilaginomycotina.</title>
        <authorList>
            <person name="Kijpornyongpan T."/>
            <person name="Mondo S.J."/>
            <person name="Barry K."/>
            <person name="Sandor L."/>
            <person name="Lee J."/>
            <person name="Lipzen A."/>
            <person name="Pangilinan J."/>
            <person name="LaButti K."/>
            <person name="Hainaut M."/>
            <person name="Henrissat B."/>
            <person name="Grigoriev I.V."/>
            <person name="Spatafora J.W."/>
            <person name="Aime M.C."/>
        </authorList>
    </citation>
    <scope>NUCLEOTIDE SEQUENCE [LARGE SCALE GENOMIC DNA]</scope>
    <source>
        <strain evidence="4 5">MCA 3645</strain>
    </source>
</reference>